<evidence type="ECO:0000256" key="4">
    <source>
        <dbReference type="ARBA" id="ARBA00022840"/>
    </source>
</evidence>
<evidence type="ECO:0000256" key="6">
    <source>
        <dbReference type="SAM" id="MobiDB-lite"/>
    </source>
</evidence>
<accession>A0A0R0AX81</accession>
<dbReference type="EMBL" id="LLXU01000058">
    <property type="protein sequence ID" value="KRG46055.1"/>
    <property type="molecule type" value="Genomic_DNA"/>
</dbReference>
<comment type="caution">
    <text evidence="9">The sequence shown here is derived from an EMBL/GenBank/DDBJ whole genome shotgun (WGS) entry which is preliminary data.</text>
</comment>
<dbReference type="OrthoDB" id="9814088at2"/>
<dbReference type="InterPro" id="IPR000330">
    <property type="entry name" value="SNF2_N"/>
</dbReference>
<feature type="domain" description="Helicase C-terminal" evidence="8">
    <location>
        <begin position="420"/>
        <end position="588"/>
    </location>
</feature>
<keyword evidence="3 9" id="KW-0347">Helicase</keyword>
<dbReference type="PANTHER" id="PTHR45766">
    <property type="entry name" value="DNA ANNEALING HELICASE AND ENDONUCLEASE ZRANB3 FAMILY MEMBER"/>
    <property type="match status" value="1"/>
</dbReference>
<dbReference type="CDD" id="cd18793">
    <property type="entry name" value="SF2_C_SNF"/>
    <property type="match status" value="1"/>
</dbReference>
<dbReference type="GO" id="GO:0005524">
    <property type="term" value="F:ATP binding"/>
    <property type="evidence" value="ECO:0007669"/>
    <property type="project" value="UniProtKB-KW"/>
</dbReference>
<dbReference type="SMART" id="SM00490">
    <property type="entry name" value="HELICc"/>
    <property type="match status" value="1"/>
</dbReference>
<sequence>MQAPAPGARVLIRDEEWLVRGANQCDLGGHELECLGVSETVRHREALFLTEIDEVKVLDPRDTELVSDDSPAYLGSRLYLEARLRQSVPTGTELALGHRGAMDALPFQLLPTHQALEQVRPRFLIADSVGLGKTLEAGILLSELMRRGKGRRILVVTTKSMMRQFQKELWSRFSIPLTRLDSAGIQRIRRQLPANHNPFLYHDKTIISVDTLKKDSEYRHYLESAFWDIIVIDEAHNVSFKGSSAGRSKRGKLATLLAQRSDALVLLTATPHNGRPESFASLMRMLDPTVLPPRKTDYTKDDIAHLFVRRFKADVREEIRQHFPERQVFRFKARPSAAEEHAFATLADLDLHIDADRRGADMLFRTTLEKALLSSPAACAQTVRERMSRLEKRDPAHPDLPALQGLRDAIEAITPEAVSKLTELVQRLQADPSWRWDKADASDRLVVFTERIETLKFLQTHLAAKLGLPDKAVAVLHGQLPDTQIQQTVEEFGKTHSPLRLLIASDVASEGINLHFQSHRLVHFDIPWSLMVFQQRNGRVDRYGQAKTPLIAYLFNEVAHPRIKGDLRILEILTEKDEQAAKNIGDPSIFMGLYDEDEETRRVAQAIESGEQADHFDASLQAPEGGLDWLDALMGTGGSDAPVPVQARTDEPLSLFPSDFDYLQHAIEHLHRAKALPTRAQVDVPGRTIALQPGEDLHRYLSGQLAQEMRPDDHRYVLCADRQAVQQAIARARDGDAWPDLQLLWPLHPIAQWLDYRLLAQIGRQKAPVLRVARGIGNGDALVLIAAVIPNRRGQPMINDWFAVCVDASGKERGVLTLAEVVQVTGLGRDEVPNAGKPIDAVDLQRRLAPALAAADQRMRDEHKRFSQDAKRRSSDELSRLDTLRQQHLQQLELDFRGGEDALAQLRERKKEQQARDTEQLFHSYREWVSRTLELDARAQLTVAAVLIGKDA</sequence>
<dbReference type="Pfam" id="PF00271">
    <property type="entry name" value="Helicase_C"/>
    <property type="match status" value="1"/>
</dbReference>
<evidence type="ECO:0000259" key="7">
    <source>
        <dbReference type="PROSITE" id="PS51192"/>
    </source>
</evidence>
<name>A0A0R0AX81_9GAMM</name>
<dbReference type="Proteomes" id="UP000051802">
    <property type="component" value="Unassembled WGS sequence"/>
</dbReference>
<dbReference type="STRING" id="676599.ARC20_06550"/>
<keyword evidence="4" id="KW-0067">ATP-binding</keyword>
<evidence type="ECO:0000313" key="9">
    <source>
        <dbReference type="EMBL" id="KRG46055.1"/>
    </source>
</evidence>
<dbReference type="InterPro" id="IPR049730">
    <property type="entry name" value="SNF2/RAD54-like_C"/>
</dbReference>
<dbReference type="GO" id="GO:0004386">
    <property type="term" value="F:helicase activity"/>
    <property type="evidence" value="ECO:0007669"/>
    <property type="project" value="UniProtKB-KW"/>
</dbReference>
<dbReference type="Gene3D" id="3.40.50.300">
    <property type="entry name" value="P-loop containing nucleotide triphosphate hydrolases"/>
    <property type="match status" value="1"/>
</dbReference>
<feature type="coiled-coil region" evidence="5">
    <location>
        <begin position="889"/>
        <end position="916"/>
    </location>
</feature>
<dbReference type="InterPro" id="IPR038718">
    <property type="entry name" value="SNF2-like_sf"/>
</dbReference>
<evidence type="ECO:0000256" key="2">
    <source>
        <dbReference type="ARBA" id="ARBA00022801"/>
    </source>
</evidence>
<feature type="region of interest" description="Disordered" evidence="6">
    <location>
        <begin position="855"/>
        <end position="879"/>
    </location>
</feature>
<keyword evidence="2" id="KW-0378">Hydrolase</keyword>
<evidence type="ECO:0000256" key="5">
    <source>
        <dbReference type="SAM" id="Coils"/>
    </source>
</evidence>
<dbReference type="PANTHER" id="PTHR45766:SF6">
    <property type="entry name" value="SWI_SNF-RELATED MATRIX-ASSOCIATED ACTIN-DEPENDENT REGULATOR OF CHROMATIN SUBFAMILY A-LIKE PROTEIN 1"/>
    <property type="match status" value="1"/>
</dbReference>
<dbReference type="Pfam" id="PF00176">
    <property type="entry name" value="SNF2-rel_dom"/>
    <property type="match status" value="1"/>
</dbReference>
<dbReference type="InterPro" id="IPR057342">
    <property type="entry name" value="DEXDc_RapA"/>
</dbReference>
<evidence type="ECO:0000256" key="3">
    <source>
        <dbReference type="ARBA" id="ARBA00022806"/>
    </source>
</evidence>
<dbReference type="PROSITE" id="PS51192">
    <property type="entry name" value="HELICASE_ATP_BIND_1"/>
    <property type="match status" value="1"/>
</dbReference>
<proteinExistence type="predicted"/>
<dbReference type="SUPFAM" id="SSF52540">
    <property type="entry name" value="P-loop containing nucleoside triphosphate hydrolases"/>
    <property type="match status" value="2"/>
</dbReference>
<dbReference type="PROSITE" id="PS51194">
    <property type="entry name" value="HELICASE_CTER"/>
    <property type="match status" value="1"/>
</dbReference>
<dbReference type="RefSeq" id="WP_057645506.1">
    <property type="nucleotide sequence ID" value="NZ_LLXU01000058.1"/>
</dbReference>
<gene>
    <name evidence="9" type="ORF">ARC20_06550</name>
</gene>
<dbReference type="InterPro" id="IPR027417">
    <property type="entry name" value="P-loop_NTPase"/>
</dbReference>
<dbReference type="SMART" id="SM00487">
    <property type="entry name" value="DEXDc"/>
    <property type="match status" value="1"/>
</dbReference>
<feature type="domain" description="Helicase ATP-binding" evidence="7">
    <location>
        <begin position="114"/>
        <end position="289"/>
    </location>
</feature>
<feature type="compositionally biased region" description="Basic and acidic residues" evidence="6">
    <location>
        <begin position="857"/>
        <end position="879"/>
    </location>
</feature>
<dbReference type="GO" id="GO:0016787">
    <property type="term" value="F:hydrolase activity"/>
    <property type="evidence" value="ECO:0007669"/>
    <property type="project" value="UniProtKB-KW"/>
</dbReference>
<dbReference type="InterPro" id="IPR014001">
    <property type="entry name" value="Helicase_ATP-bd"/>
</dbReference>
<keyword evidence="10" id="KW-1185">Reference proteome</keyword>
<evidence type="ECO:0000313" key="10">
    <source>
        <dbReference type="Proteomes" id="UP000051802"/>
    </source>
</evidence>
<dbReference type="Gene3D" id="3.40.50.10810">
    <property type="entry name" value="Tandem AAA-ATPase domain"/>
    <property type="match status" value="1"/>
</dbReference>
<keyword evidence="5" id="KW-0175">Coiled coil</keyword>
<evidence type="ECO:0000259" key="8">
    <source>
        <dbReference type="PROSITE" id="PS51194"/>
    </source>
</evidence>
<keyword evidence="1" id="KW-0547">Nucleotide-binding</keyword>
<protein>
    <submittedName>
        <fullName evidence="9">Helicase SNF2</fullName>
    </submittedName>
</protein>
<evidence type="ECO:0000256" key="1">
    <source>
        <dbReference type="ARBA" id="ARBA00022741"/>
    </source>
</evidence>
<dbReference type="CDD" id="cd18011">
    <property type="entry name" value="DEXDc_RapA"/>
    <property type="match status" value="1"/>
</dbReference>
<dbReference type="AlphaFoldDB" id="A0A0R0AX81"/>
<reference evidence="9 10" key="1">
    <citation type="submission" date="2015-10" db="EMBL/GenBank/DDBJ databases">
        <title>Genome sequencing and analysis of members of genus Stenotrophomonas.</title>
        <authorList>
            <person name="Patil P.P."/>
            <person name="Midha S."/>
            <person name="Patil P.B."/>
        </authorList>
    </citation>
    <scope>NUCLEOTIDE SEQUENCE [LARGE SCALE GENOMIC DNA]</scope>
    <source>
        <strain evidence="9 10">JCM 16536</strain>
    </source>
</reference>
<organism evidence="9 10">
    <name type="scientific">Stenotrophomonas panacihumi</name>
    <dbReference type="NCBI Taxonomy" id="676599"/>
    <lineage>
        <taxon>Bacteria</taxon>
        <taxon>Pseudomonadati</taxon>
        <taxon>Pseudomonadota</taxon>
        <taxon>Gammaproteobacteria</taxon>
        <taxon>Lysobacterales</taxon>
        <taxon>Lysobacteraceae</taxon>
        <taxon>Stenotrophomonas</taxon>
    </lineage>
</organism>
<dbReference type="InterPro" id="IPR001650">
    <property type="entry name" value="Helicase_C-like"/>
</dbReference>